<keyword evidence="2" id="KW-1133">Transmembrane helix</keyword>
<sequence>MLVQTPTWPRASFHRAFAAMAFRRALVAGSSAASRDPRPLEPFEFRWGLLGGGVAPFVVVVVFAAIADCTTDCIWFVLDPFEGSDELGGPLVEEPEPPWRTLSDFASTTA</sequence>
<reference evidence="3" key="1">
    <citation type="submission" date="2014-09" db="EMBL/GenBank/DDBJ databases">
        <authorList>
            <person name="Magalhaes I.L.F."/>
            <person name="Oliveira U."/>
            <person name="Santos F.R."/>
            <person name="Vidigal T.H.D.A."/>
            <person name="Brescovit A.D."/>
            <person name="Santos A.J."/>
        </authorList>
    </citation>
    <scope>NUCLEOTIDE SEQUENCE</scope>
    <source>
        <tissue evidence="3">Shoot tissue taken approximately 20 cm above the soil surface</tissue>
    </source>
</reference>
<evidence type="ECO:0000256" key="1">
    <source>
        <dbReference type="SAM" id="MobiDB-lite"/>
    </source>
</evidence>
<keyword evidence="2" id="KW-0812">Transmembrane</keyword>
<evidence type="ECO:0000313" key="3">
    <source>
        <dbReference type="EMBL" id="JAD94378.1"/>
    </source>
</evidence>
<proteinExistence type="predicted"/>
<dbReference type="EMBL" id="GBRH01203517">
    <property type="protein sequence ID" value="JAD94378.1"/>
    <property type="molecule type" value="Transcribed_RNA"/>
</dbReference>
<dbReference type="AlphaFoldDB" id="A0A0A9E5R7"/>
<accession>A0A0A9E5R7</accession>
<feature type="transmembrane region" description="Helical" evidence="2">
    <location>
        <begin position="47"/>
        <end position="67"/>
    </location>
</feature>
<protein>
    <submittedName>
        <fullName evidence="3">Uncharacterized protein</fullName>
    </submittedName>
</protein>
<keyword evidence="2" id="KW-0472">Membrane</keyword>
<reference evidence="3" key="2">
    <citation type="journal article" date="2015" name="Data Brief">
        <title>Shoot transcriptome of the giant reed, Arundo donax.</title>
        <authorList>
            <person name="Barrero R.A."/>
            <person name="Guerrero F.D."/>
            <person name="Moolhuijzen P."/>
            <person name="Goolsby J.A."/>
            <person name="Tidwell J."/>
            <person name="Bellgard S.E."/>
            <person name="Bellgard M.I."/>
        </authorList>
    </citation>
    <scope>NUCLEOTIDE SEQUENCE</scope>
    <source>
        <tissue evidence="3">Shoot tissue taken approximately 20 cm above the soil surface</tissue>
    </source>
</reference>
<evidence type="ECO:0000256" key="2">
    <source>
        <dbReference type="SAM" id="Phobius"/>
    </source>
</evidence>
<feature type="region of interest" description="Disordered" evidence="1">
    <location>
        <begin position="87"/>
        <end position="110"/>
    </location>
</feature>
<name>A0A0A9E5R7_ARUDO</name>
<organism evidence="3">
    <name type="scientific">Arundo donax</name>
    <name type="common">Giant reed</name>
    <name type="synonym">Donax arundinaceus</name>
    <dbReference type="NCBI Taxonomy" id="35708"/>
    <lineage>
        <taxon>Eukaryota</taxon>
        <taxon>Viridiplantae</taxon>
        <taxon>Streptophyta</taxon>
        <taxon>Embryophyta</taxon>
        <taxon>Tracheophyta</taxon>
        <taxon>Spermatophyta</taxon>
        <taxon>Magnoliopsida</taxon>
        <taxon>Liliopsida</taxon>
        <taxon>Poales</taxon>
        <taxon>Poaceae</taxon>
        <taxon>PACMAD clade</taxon>
        <taxon>Arundinoideae</taxon>
        <taxon>Arundineae</taxon>
        <taxon>Arundo</taxon>
    </lineage>
</organism>